<dbReference type="InterPro" id="IPR011992">
    <property type="entry name" value="EF-hand-dom_pair"/>
</dbReference>
<dbReference type="InterPro" id="IPR002048">
    <property type="entry name" value="EF_hand_dom"/>
</dbReference>
<evidence type="ECO:0000256" key="9">
    <source>
        <dbReference type="ARBA" id="ARBA00022723"/>
    </source>
</evidence>
<evidence type="ECO:0000256" key="3">
    <source>
        <dbReference type="ARBA" id="ARBA00004496"/>
    </source>
</evidence>
<dbReference type="GO" id="GO:0005737">
    <property type="term" value="C:cytoplasm"/>
    <property type="evidence" value="ECO:0007669"/>
    <property type="project" value="UniProtKB-SubCell"/>
</dbReference>
<dbReference type="InterPro" id="IPR018247">
    <property type="entry name" value="EF_Hand_1_Ca_BS"/>
</dbReference>
<feature type="domain" description="EF-hand" evidence="17">
    <location>
        <begin position="51"/>
        <end position="86"/>
    </location>
</feature>
<dbReference type="SUPFAM" id="SSF47473">
    <property type="entry name" value="EF-hand"/>
    <property type="match status" value="1"/>
</dbReference>
<evidence type="ECO:0000256" key="14">
    <source>
        <dbReference type="ARBA" id="ARBA00023242"/>
    </source>
</evidence>
<dbReference type="Pfam" id="PF00036">
    <property type="entry name" value="EF-hand_1"/>
    <property type="match status" value="1"/>
</dbReference>
<evidence type="ECO:0000256" key="4">
    <source>
        <dbReference type="ARBA" id="ARBA00022448"/>
    </source>
</evidence>
<dbReference type="PANTHER" id="PTHR46002">
    <property type="entry name" value="EG:114D9.1 PROTEIN-RELATED"/>
    <property type="match status" value="1"/>
</dbReference>
<dbReference type="InterPro" id="IPR051875">
    <property type="entry name" value="Calcineurin_B_homologous"/>
</dbReference>
<keyword evidence="7" id="KW-0597">Phosphoprotein</keyword>
<proteinExistence type="inferred from homology"/>
<dbReference type="GO" id="GO:0005509">
    <property type="term" value="F:calcium ion binding"/>
    <property type="evidence" value="ECO:0007669"/>
    <property type="project" value="InterPro"/>
</dbReference>
<keyword evidence="13" id="KW-0472">Membrane</keyword>
<evidence type="ECO:0000256" key="7">
    <source>
        <dbReference type="ARBA" id="ARBA00022553"/>
    </source>
</evidence>
<dbReference type="GO" id="GO:0005886">
    <property type="term" value="C:plasma membrane"/>
    <property type="evidence" value="ECO:0007669"/>
    <property type="project" value="UniProtKB-SubCell"/>
</dbReference>
<reference evidence="18 19" key="1">
    <citation type="submission" date="2018-11" db="EMBL/GenBank/DDBJ databases">
        <authorList>
            <consortium name="Pathogen Informatics"/>
        </authorList>
    </citation>
    <scope>NUCLEOTIDE SEQUENCE [LARGE SCALE GENOMIC DNA]</scope>
</reference>
<evidence type="ECO:0000256" key="12">
    <source>
        <dbReference type="ARBA" id="ARBA00022927"/>
    </source>
</evidence>
<keyword evidence="15" id="KW-0449">Lipoprotein</keyword>
<keyword evidence="14" id="KW-0539">Nucleus</keyword>
<protein>
    <recommendedName>
        <fullName evidence="17">EF-hand domain-containing protein</fullName>
    </recommendedName>
</protein>
<dbReference type="GO" id="GO:0015031">
    <property type="term" value="P:protein transport"/>
    <property type="evidence" value="ECO:0007669"/>
    <property type="project" value="UniProtKB-KW"/>
</dbReference>
<keyword evidence="11" id="KW-0106">Calcium</keyword>
<dbReference type="OrthoDB" id="191686at2759"/>
<keyword evidence="8" id="KW-0519">Myristate</keyword>
<dbReference type="SMART" id="SM00054">
    <property type="entry name" value="EFh"/>
    <property type="match status" value="1"/>
</dbReference>
<dbReference type="EMBL" id="UYYB01138963">
    <property type="protein sequence ID" value="VDM85323.1"/>
    <property type="molecule type" value="Genomic_DNA"/>
</dbReference>
<evidence type="ECO:0000313" key="18">
    <source>
        <dbReference type="EMBL" id="VDM85323.1"/>
    </source>
</evidence>
<evidence type="ECO:0000256" key="2">
    <source>
        <dbReference type="ARBA" id="ARBA00004236"/>
    </source>
</evidence>
<comment type="subcellular location">
    <subcellularLocation>
        <location evidence="2">Cell membrane</location>
    </subcellularLocation>
    <subcellularLocation>
        <location evidence="3">Cytoplasm</location>
    </subcellularLocation>
    <subcellularLocation>
        <location evidence="1">Nucleus</location>
    </subcellularLocation>
</comment>
<dbReference type="AlphaFoldDB" id="A0A3P7JW65"/>
<evidence type="ECO:0000256" key="1">
    <source>
        <dbReference type="ARBA" id="ARBA00004123"/>
    </source>
</evidence>
<dbReference type="PROSITE" id="PS00018">
    <property type="entry name" value="EF_HAND_1"/>
    <property type="match status" value="1"/>
</dbReference>
<evidence type="ECO:0000256" key="8">
    <source>
        <dbReference type="ARBA" id="ARBA00022707"/>
    </source>
</evidence>
<keyword evidence="6" id="KW-0963">Cytoplasm</keyword>
<evidence type="ECO:0000256" key="6">
    <source>
        <dbReference type="ARBA" id="ARBA00022490"/>
    </source>
</evidence>
<keyword evidence="9" id="KW-0479">Metal-binding</keyword>
<evidence type="ECO:0000256" key="5">
    <source>
        <dbReference type="ARBA" id="ARBA00022475"/>
    </source>
</evidence>
<comment type="similarity">
    <text evidence="16">Belongs to the calcineurin regulatory subunit family. CHP subfamily.</text>
</comment>
<evidence type="ECO:0000256" key="13">
    <source>
        <dbReference type="ARBA" id="ARBA00023136"/>
    </source>
</evidence>
<sequence>MLLFSRPKIIFSSTPRALFHNSVDGSCNNSLKTQFIADFPSISHPKNKEVLLDKIADRTIEEADGDNDGRISFEEFCRAMEKTDIEEKMSIRFLN</sequence>
<keyword evidence="19" id="KW-1185">Reference proteome</keyword>
<evidence type="ECO:0000256" key="10">
    <source>
        <dbReference type="ARBA" id="ARBA00022737"/>
    </source>
</evidence>
<dbReference type="Proteomes" id="UP000270094">
    <property type="component" value="Unassembled WGS sequence"/>
</dbReference>
<evidence type="ECO:0000256" key="11">
    <source>
        <dbReference type="ARBA" id="ARBA00022837"/>
    </source>
</evidence>
<keyword evidence="4" id="KW-0813">Transport</keyword>
<dbReference type="GO" id="GO:0005634">
    <property type="term" value="C:nucleus"/>
    <property type="evidence" value="ECO:0007669"/>
    <property type="project" value="UniProtKB-SubCell"/>
</dbReference>
<evidence type="ECO:0000313" key="19">
    <source>
        <dbReference type="Proteomes" id="UP000270094"/>
    </source>
</evidence>
<organism evidence="18 19">
    <name type="scientific">Strongylus vulgaris</name>
    <name type="common">Blood worm</name>
    <dbReference type="NCBI Taxonomy" id="40348"/>
    <lineage>
        <taxon>Eukaryota</taxon>
        <taxon>Metazoa</taxon>
        <taxon>Ecdysozoa</taxon>
        <taxon>Nematoda</taxon>
        <taxon>Chromadorea</taxon>
        <taxon>Rhabditida</taxon>
        <taxon>Rhabditina</taxon>
        <taxon>Rhabditomorpha</taxon>
        <taxon>Strongyloidea</taxon>
        <taxon>Strongylidae</taxon>
        <taxon>Strongylus</taxon>
    </lineage>
</organism>
<gene>
    <name evidence="18" type="ORF">SVUK_LOCUS20321</name>
</gene>
<dbReference type="Gene3D" id="1.10.238.10">
    <property type="entry name" value="EF-hand"/>
    <property type="match status" value="1"/>
</dbReference>
<name>A0A3P7JW65_STRVU</name>
<keyword evidence="12" id="KW-0653">Protein transport</keyword>
<evidence type="ECO:0000259" key="17">
    <source>
        <dbReference type="PROSITE" id="PS50222"/>
    </source>
</evidence>
<keyword evidence="10" id="KW-0677">Repeat</keyword>
<dbReference type="PROSITE" id="PS50222">
    <property type="entry name" value="EF_HAND_2"/>
    <property type="match status" value="1"/>
</dbReference>
<accession>A0A3P7JW65</accession>
<evidence type="ECO:0000256" key="16">
    <source>
        <dbReference type="ARBA" id="ARBA00038164"/>
    </source>
</evidence>
<evidence type="ECO:0000256" key="15">
    <source>
        <dbReference type="ARBA" id="ARBA00023288"/>
    </source>
</evidence>
<keyword evidence="5" id="KW-1003">Cell membrane</keyword>